<evidence type="ECO:0000259" key="9">
    <source>
        <dbReference type="PROSITE" id="PS51755"/>
    </source>
</evidence>
<evidence type="ECO:0000256" key="6">
    <source>
        <dbReference type="PROSITE-ProRule" id="PRU00169"/>
    </source>
</evidence>
<dbReference type="AlphaFoldDB" id="A0A1R0KQH0"/>
<feature type="modified residue" description="4-aspartylphosphate" evidence="6">
    <location>
        <position position="50"/>
    </location>
</feature>
<evidence type="ECO:0000256" key="5">
    <source>
        <dbReference type="ARBA" id="ARBA00023163"/>
    </source>
</evidence>
<keyword evidence="5" id="KW-0804">Transcription</keyword>
<dbReference type="GO" id="GO:0006355">
    <property type="term" value="P:regulation of DNA-templated transcription"/>
    <property type="evidence" value="ECO:0007669"/>
    <property type="project" value="InterPro"/>
</dbReference>
<evidence type="ECO:0000256" key="3">
    <source>
        <dbReference type="ARBA" id="ARBA00023015"/>
    </source>
</evidence>
<organism evidence="10 11">
    <name type="scientific">Amycolatopsis coloradensis</name>
    <dbReference type="NCBI Taxonomy" id="76021"/>
    <lineage>
        <taxon>Bacteria</taxon>
        <taxon>Bacillati</taxon>
        <taxon>Actinomycetota</taxon>
        <taxon>Actinomycetes</taxon>
        <taxon>Pseudonocardiales</taxon>
        <taxon>Pseudonocardiaceae</taxon>
        <taxon>Amycolatopsis</taxon>
    </lineage>
</organism>
<dbReference type="EMBL" id="MQUQ01000012">
    <property type="protein sequence ID" value="OLZ49437.1"/>
    <property type="molecule type" value="Genomic_DNA"/>
</dbReference>
<evidence type="ECO:0000256" key="4">
    <source>
        <dbReference type="ARBA" id="ARBA00023125"/>
    </source>
</evidence>
<dbReference type="InterPro" id="IPR016032">
    <property type="entry name" value="Sig_transdc_resp-reg_C-effctor"/>
</dbReference>
<evidence type="ECO:0000256" key="1">
    <source>
        <dbReference type="ARBA" id="ARBA00022553"/>
    </source>
</evidence>
<keyword evidence="4 7" id="KW-0238">DNA-binding</keyword>
<dbReference type="InterPro" id="IPR001789">
    <property type="entry name" value="Sig_transdc_resp-reg_receiver"/>
</dbReference>
<reference evidence="10 11" key="1">
    <citation type="submission" date="2016-01" db="EMBL/GenBank/DDBJ databases">
        <title>Amycolatopsis coloradensis genome sequencing and assembly.</title>
        <authorList>
            <person name="Mayilraj S."/>
        </authorList>
    </citation>
    <scope>NUCLEOTIDE SEQUENCE [LARGE SCALE GENOMIC DNA]</scope>
    <source>
        <strain evidence="10 11">DSM 44225</strain>
    </source>
</reference>
<dbReference type="STRING" id="76021.BS329_22595"/>
<dbReference type="Pfam" id="PF00486">
    <property type="entry name" value="Trans_reg_C"/>
    <property type="match status" value="1"/>
</dbReference>
<keyword evidence="3" id="KW-0805">Transcription regulation</keyword>
<dbReference type="SMART" id="SM00448">
    <property type="entry name" value="REC"/>
    <property type="match status" value="1"/>
</dbReference>
<keyword evidence="1 6" id="KW-0597">Phosphoprotein</keyword>
<dbReference type="OrthoDB" id="9790442at2"/>
<dbReference type="InterPro" id="IPR001867">
    <property type="entry name" value="OmpR/PhoB-type_DNA-bd"/>
</dbReference>
<evidence type="ECO:0000259" key="8">
    <source>
        <dbReference type="PROSITE" id="PS50110"/>
    </source>
</evidence>
<dbReference type="PANTHER" id="PTHR48111">
    <property type="entry name" value="REGULATOR OF RPOS"/>
    <property type="match status" value="1"/>
</dbReference>
<dbReference type="GO" id="GO:0032993">
    <property type="term" value="C:protein-DNA complex"/>
    <property type="evidence" value="ECO:0007669"/>
    <property type="project" value="TreeGrafter"/>
</dbReference>
<dbReference type="GO" id="GO:0005829">
    <property type="term" value="C:cytosol"/>
    <property type="evidence" value="ECO:0007669"/>
    <property type="project" value="TreeGrafter"/>
</dbReference>
<dbReference type="PANTHER" id="PTHR48111:SF40">
    <property type="entry name" value="PHOSPHATE REGULON TRANSCRIPTIONAL REGULATORY PROTEIN PHOB"/>
    <property type="match status" value="1"/>
</dbReference>
<dbReference type="CDD" id="cd00383">
    <property type="entry name" value="trans_reg_C"/>
    <property type="match status" value="1"/>
</dbReference>
<evidence type="ECO:0000313" key="11">
    <source>
        <dbReference type="Proteomes" id="UP000187486"/>
    </source>
</evidence>
<dbReference type="GO" id="GO:0000976">
    <property type="term" value="F:transcription cis-regulatory region binding"/>
    <property type="evidence" value="ECO:0007669"/>
    <property type="project" value="TreeGrafter"/>
</dbReference>
<dbReference type="PROSITE" id="PS51755">
    <property type="entry name" value="OMPR_PHOB"/>
    <property type="match status" value="1"/>
</dbReference>
<dbReference type="SMART" id="SM00862">
    <property type="entry name" value="Trans_reg_C"/>
    <property type="match status" value="1"/>
</dbReference>
<dbReference type="PROSITE" id="PS50110">
    <property type="entry name" value="RESPONSE_REGULATORY"/>
    <property type="match status" value="1"/>
</dbReference>
<dbReference type="RefSeq" id="WP_076163442.1">
    <property type="nucleotide sequence ID" value="NZ_JBEZVB010000044.1"/>
</dbReference>
<dbReference type="SUPFAM" id="SSF52172">
    <property type="entry name" value="CheY-like"/>
    <property type="match status" value="1"/>
</dbReference>
<dbReference type="Gene3D" id="1.10.10.10">
    <property type="entry name" value="Winged helix-like DNA-binding domain superfamily/Winged helix DNA-binding domain"/>
    <property type="match status" value="1"/>
</dbReference>
<name>A0A1R0KQH0_9PSEU</name>
<evidence type="ECO:0000256" key="2">
    <source>
        <dbReference type="ARBA" id="ARBA00023012"/>
    </source>
</evidence>
<evidence type="ECO:0000256" key="7">
    <source>
        <dbReference type="PROSITE-ProRule" id="PRU01091"/>
    </source>
</evidence>
<dbReference type="InterPro" id="IPR011006">
    <property type="entry name" value="CheY-like_superfamily"/>
</dbReference>
<keyword evidence="2" id="KW-0902">Two-component regulatory system</keyword>
<evidence type="ECO:0000313" key="10">
    <source>
        <dbReference type="EMBL" id="OLZ49437.1"/>
    </source>
</evidence>
<dbReference type="SUPFAM" id="SSF46894">
    <property type="entry name" value="C-terminal effector domain of the bipartite response regulators"/>
    <property type="match status" value="1"/>
</dbReference>
<dbReference type="GO" id="GO:0000156">
    <property type="term" value="F:phosphorelay response regulator activity"/>
    <property type="evidence" value="ECO:0007669"/>
    <property type="project" value="TreeGrafter"/>
</dbReference>
<comment type="caution">
    <text evidence="10">The sequence shown here is derived from an EMBL/GenBank/DDBJ whole genome shotgun (WGS) entry which is preliminary data.</text>
</comment>
<dbReference type="FunFam" id="3.40.50.2300:FF:000002">
    <property type="entry name" value="DNA-binding response regulator PhoP"/>
    <property type="match status" value="1"/>
</dbReference>
<dbReference type="Proteomes" id="UP000187486">
    <property type="component" value="Unassembled WGS sequence"/>
</dbReference>
<gene>
    <name evidence="10" type="ORF">BS329_22595</name>
</gene>
<dbReference type="Gene3D" id="3.40.50.2300">
    <property type="match status" value="1"/>
</dbReference>
<dbReference type="InterPro" id="IPR039420">
    <property type="entry name" value="WalR-like"/>
</dbReference>
<accession>A0A1R0KQH0</accession>
<dbReference type="Gene3D" id="6.10.250.690">
    <property type="match status" value="1"/>
</dbReference>
<proteinExistence type="predicted"/>
<keyword evidence="11" id="KW-1185">Reference proteome</keyword>
<feature type="DNA-binding region" description="OmpR/PhoB-type" evidence="7">
    <location>
        <begin position="120"/>
        <end position="255"/>
    </location>
</feature>
<feature type="domain" description="Response regulatory" evidence="8">
    <location>
        <begin position="1"/>
        <end position="115"/>
    </location>
</feature>
<sequence length="256" mass="27666">MVLLAEDDPAIADPLSRALQREGYDVRVVGDGPAALDVTESDRVDLLVLDLGLPGMDGLEVCRRLRASGTEVPVLMLTARTDEVDFVVGLDAGADDYVAKPFRLAELLARIRALLRRRAPEVLEAGGVRMDLGARMVTVDLHEVQLANKEFELLRVLMSRAGQVVSRDEILAEVWNDLESKTSKTLDMHMSWLRRKLAIAADEAAGRASRAGGFADGNHGIAADEVAGRAARPGGNGDGERRIATVRGVGFRFNAE</sequence>
<dbReference type="CDD" id="cd17574">
    <property type="entry name" value="REC_OmpR"/>
    <property type="match status" value="1"/>
</dbReference>
<dbReference type="Pfam" id="PF00072">
    <property type="entry name" value="Response_reg"/>
    <property type="match status" value="1"/>
</dbReference>
<dbReference type="InterPro" id="IPR036388">
    <property type="entry name" value="WH-like_DNA-bd_sf"/>
</dbReference>
<protein>
    <submittedName>
        <fullName evidence="10">DNA-binding response regulator</fullName>
    </submittedName>
</protein>
<feature type="domain" description="OmpR/PhoB-type" evidence="9">
    <location>
        <begin position="120"/>
        <end position="255"/>
    </location>
</feature>